<dbReference type="Gene3D" id="3.40.630.30">
    <property type="match status" value="1"/>
</dbReference>
<dbReference type="Proteomes" id="UP000199008">
    <property type="component" value="Unassembled WGS sequence"/>
</dbReference>
<keyword evidence="4" id="KW-0687">Ribonucleoprotein</keyword>
<evidence type="ECO:0000256" key="1">
    <source>
        <dbReference type="ARBA" id="ARBA00022679"/>
    </source>
</evidence>
<sequence length="149" mass="16661">MNFKIATKDDLKDIVAMLADDELGKTRESVSDTVEEKYLQSFKDIEAQSGNQILLAVDGEAIIGCLQLTFIPTLARGGQKRAQIEGVRVHKEHQKKGVGRALFEEAIRLSKENCCGIVQLTTDKRRGGAHEFYHKLGFEVTHEGMKLFL</sequence>
<dbReference type="PANTHER" id="PTHR43072">
    <property type="entry name" value="N-ACETYLTRANSFERASE"/>
    <property type="match status" value="1"/>
</dbReference>
<evidence type="ECO:0000256" key="2">
    <source>
        <dbReference type="ARBA" id="ARBA00023315"/>
    </source>
</evidence>
<dbReference type="PROSITE" id="PS51186">
    <property type="entry name" value="GNAT"/>
    <property type="match status" value="1"/>
</dbReference>
<accession>A0A1G9G524</accession>
<dbReference type="InterPro" id="IPR016181">
    <property type="entry name" value="Acyl_CoA_acyltransferase"/>
</dbReference>
<proteinExistence type="predicted"/>
<name>A0A1G9G524_9BACL</name>
<dbReference type="EMBL" id="FNFY01000015">
    <property type="protein sequence ID" value="SDK95716.1"/>
    <property type="molecule type" value="Genomic_DNA"/>
</dbReference>
<keyword evidence="4" id="KW-0689">Ribosomal protein</keyword>
<dbReference type="CDD" id="cd04301">
    <property type="entry name" value="NAT_SF"/>
    <property type="match status" value="1"/>
</dbReference>
<keyword evidence="1" id="KW-0808">Transferase</keyword>
<feature type="domain" description="N-acetyltransferase" evidence="3">
    <location>
        <begin position="1"/>
        <end position="149"/>
    </location>
</feature>
<keyword evidence="2" id="KW-0012">Acyltransferase</keyword>
<dbReference type="InterPro" id="IPR000182">
    <property type="entry name" value="GNAT_dom"/>
</dbReference>
<dbReference type="OrthoDB" id="9789603at2"/>
<protein>
    <submittedName>
        <fullName evidence="4">Ribosomal protein S18 acetylase RimI</fullName>
    </submittedName>
</protein>
<dbReference type="RefSeq" id="WP_092986712.1">
    <property type="nucleotide sequence ID" value="NZ_FNFY01000015.1"/>
</dbReference>
<dbReference type="Pfam" id="PF00583">
    <property type="entry name" value="Acetyltransf_1"/>
    <property type="match status" value="1"/>
</dbReference>
<reference evidence="5" key="1">
    <citation type="submission" date="2016-10" db="EMBL/GenBank/DDBJ databases">
        <authorList>
            <person name="Varghese N."/>
            <person name="Submissions S."/>
        </authorList>
    </citation>
    <scope>NUCLEOTIDE SEQUENCE [LARGE SCALE GENOMIC DNA]</scope>
    <source>
        <strain evidence="5">CGMCC 1.8895</strain>
    </source>
</reference>
<dbReference type="AlphaFoldDB" id="A0A1G9G524"/>
<dbReference type="SUPFAM" id="SSF55729">
    <property type="entry name" value="Acyl-CoA N-acyltransferases (Nat)"/>
    <property type="match status" value="1"/>
</dbReference>
<organism evidence="4 5">
    <name type="scientific">Lacicoccus qingdaonensis</name>
    <dbReference type="NCBI Taxonomy" id="576118"/>
    <lineage>
        <taxon>Bacteria</taxon>
        <taxon>Bacillati</taxon>
        <taxon>Bacillota</taxon>
        <taxon>Bacilli</taxon>
        <taxon>Bacillales</taxon>
        <taxon>Salinicoccaceae</taxon>
        <taxon>Lacicoccus</taxon>
    </lineage>
</organism>
<dbReference type="GO" id="GO:0016747">
    <property type="term" value="F:acyltransferase activity, transferring groups other than amino-acyl groups"/>
    <property type="evidence" value="ECO:0007669"/>
    <property type="project" value="InterPro"/>
</dbReference>
<dbReference type="STRING" id="576118.SAMN05216216_11538"/>
<evidence type="ECO:0000313" key="4">
    <source>
        <dbReference type="EMBL" id="SDK95716.1"/>
    </source>
</evidence>
<gene>
    <name evidence="4" type="ORF">SAMN05216216_11538</name>
</gene>
<evidence type="ECO:0000259" key="3">
    <source>
        <dbReference type="PROSITE" id="PS51186"/>
    </source>
</evidence>
<dbReference type="PANTHER" id="PTHR43072:SF23">
    <property type="entry name" value="UPF0039 PROTEIN C11D3.02C"/>
    <property type="match status" value="1"/>
</dbReference>
<dbReference type="GO" id="GO:0005840">
    <property type="term" value="C:ribosome"/>
    <property type="evidence" value="ECO:0007669"/>
    <property type="project" value="UniProtKB-KW"/>
</dbReference>
<evidence type="ECO:0000313" key="5">
    <source>
        <dbReference type="Proteomes" id="UP000199008"/>
    </source>
</evidence>
<keyword evidence="5" id="KW-1185">Reference proteome</keyword>